<dbReference type="AlphaFoldDB" id="F5YMM2"/>
<keyword evidence="2" id="KW-1185">Reference proteome</keyword>
<proteinExistence type="predicted"/>
<protein>
    <submittedName>
        <fullName evidence="1">Uncharacterized protein</fullName>
    </submittedName>
</protein>
<dbReference type="HOGENOM" id="CLU_2884629_0_0_12"/>
<evidence type="ECO:0000313" key="1">
    <source>
        <dbReference type="EMBL" id="AEF85632.1"/>
    </source>
</evidence>
<dbReference type="KEGG" id="tpi:TREPR_3086"/>
<dbReference type="Proteomes" id="UP000009223">
    <property type="component" value="Chromosome"/>
</dbReference>
<gene>
    <name evidence="1" type="ordered locus">TREPR_3086</name>
</gene>
<evidence type="ECO:0000313" key="2">
    <source>
        <dbReference type="Proteomes" id="UP000009223"/>
    </source>
</evidence>
<sequence>MGGIEGPGGRDFKKNEYQFNPRAPLPLAALENLIIHRAKSPACHINEIPYFLTDPTTGDCYEF</sequence>
<dbReference type="STRING" id="545694.TREPR_3086"/>
<name>F5YMM2_TREPZ</name>
<organism evidence="1 2">
    <name type="scientific">Treponema primitia (strain ATCC BAA-887 / DSM 12427 / ZAS-2)</name>
    <dbReference type="NCBI Taxonomy" id="545694"/>
    <lineage>
        <taxon>Bacteria</taxon>
        <taxon>Pseudomonadati</taxon>
        <taxon>Spirochaetota</taxon>
        <taxon>Spirochaetia</taxon>
        <taxon>Spirochaetales</taxon>
        <taxon>Treponemataceae</taxon>
        <taxon>Treponema</taxon>
    </lineage>
</organism>
<reference evidence="1 2" key="2">
    <citation type="journal article" date="2011" name="ISME J.">
        <title>RNA-seq reveals cooperative metabolic interactions between two termite-gut spirochete species in co-culture.</title>
        <authorList>
            <person name="Rosenthal A.Z."/>
            <person name="Matson E.G."/>
            <person name="Eldar A."/>
            <person name="Leadbetter J.R."/>
        </authorList>
    </citation>
    <scope>NUCLEOTIDE SEQUENCE [LARGE SCALE GENOMIC DNA]</scope>
    <source>
        <strain evidence="2">ATCC BAA-887 / DSM 12427 / ZAS-2</strain>
    </source>
</reference>
<dbReference type="EMBL" id="CP001843">
    <property type="protein sequence ID" value="AEF85632.1"/>
    <property type="molecule type" value="Genomic_DNA"/>
</dbReference>
<accession>F5YMM2</accession>
<reference evidence="2" key="1">
    <citation type="submission" date="2009-12" db="EMBL/GenBank/DDBJ databases">
        <title>Complete sequence of Treponema primitia strain ZAS-2.</title>
        <authorList>
            <person name="Tetu S.G."/>
            <person name="Matson E."/>
            <person name="Ren Q."/>
            <person name="Seshadri R."/>
            <person name="Elbourne L."/>
            <person name="Hassan K.A."/>
            <person name="Durkin A."/>
            <person name="Radune D."/>
            <person name="Mohamoud Y."/>
            <person name="Shay R."/>
            <person name="Jin S."/>
            <person name="Zhang X."/>
            <person name="Lucey K."/>
            <person name="Ballor N.R."/>
            <person name="Ottesen E."/>
            <person name="Rosenthal R."/>
            <person name="Allen A."/>
            <person name="Leadbetter J.R."/>
            <person name="Paulsen I.T."/>
        </authorList>
    </citation>
    <scope>NUCLEOTIDE SEQUENCE [LARGE SCALE GENOMIC DNA]</scope>
    <source>
        <strain evidence="2">ATCC BAA-887 / DSM 12427 / ZAS-2</strain>
    </source>
</reference>